<evidence type="ECO:0000256" key="7">
    <source>
        <dbReference type="SAM" id="Phobius"/>
    </source>
</evidence>
<organism evidence="8 9">
    <name type="scientific">Actinomadura chibensis</name>
    <dbReference type="NCBI Taxonomy" id="392828"/>
    <lineage>
        <taxon>Bacteria</taxon>
        <taxon>Bacillati</taxon>
        <taxon>Actinomycetota</taxon>
        <taxon>Actinomycetes</taxon>
        <taxon>Streptosporangiales</taxon>
        <taxon>Thermomonosporaceae</taxon>
        <taxon>Actinomadura</taxon>
    </lineage>
</organism>
<keyword evidence="2 6" id="KW-0813">Transport</keyword>
<keyword evidence="5 7" id="KW-0472">Membrane</keyword>
<dbReference type="Proteomes" id="UP000323380">
    <property type="component" value="Unassembled WGS sequence"/>
</dbReference>
<protein>
    <submittedName>
        <fullName evidence="8">Porin</fullName>
    </submittedName>
</protein>
<evidence type="ECO:0000256" key="5">
    <source>
        <dbReference type="ARBA" id="ARBA00023136"/>
    </source>
</evidence>
<reference evidence="8 9" key="1">
    <citation type="submission" date="2019-08" db="EMBL/GenBank/DDBJ databases">
        <title>Actinomadura sp. nov. CYP1-5 isolated from mountain soil.</title>
        <authorList>
            <person name="Songsumanus A."/>
            <person name="Kuncharoen N."/>
            <person name="Kudo T."/>
            <person name="Yuki M."/>
            <person name="Igarashi Y."/>
            <person name="Tanasupawat S."/>
        </authorList>
    </citation>
    <scope>NUCLEOTIDE SEQUENCE [LARGE SCALE GENOMIC DNA]</scope>
    <source>
        <strain evidence="8 9">JCM 14158</strain>
    </source>
</reference>
<comment type="caution">
    <text evidence="8">The sequence shown here is derived from an EMBL/GenBank/DDBJ whole genome shotgun (WGS) entry which is preliminary data.</text>
</comment>
<sequence>MRSYVTEFIGTFFLVFTVGCTVLAKAPLAPLAIGAVLMVMVYAGGHVSGAHYNPAVTLAVLLRGRISLADAVAYWGTQIVAGVAAALAAKYVVNPGRVTELSPSGRALGTALLAEVVFTFALAYVVLNVATSKDHPNNGFYGLAIGFTVVAGALAVGGASGGAFNPAVALGAATMGLFAWTKIWIWLLADLLGGALAGAVFLSLNPEDRTLAQTSAETPAETSAV</sequence>
<comment type="subcellular location">
    <subcellularLocation>
        <location evidence="1">Membrane</location>
        <topology evidence="1">Multi-pass membrane protein</topology>
    </subcellularLocation>
</comment>
<evidence type="ECO:0000256" key="6">
    <source>
        <dbReference type="RuleBase" id="RU000477"/>
    </source>
</evidence>
<feature type="transmembrane region" description="Helical" evidence="7">
    <location>
        <begin position="31"/>
        <end position="52"/>
    </location>
</feature>
<evidence type="ECO:0000256" key="1">
    <source>
        <dbReference type="ARBA" id="ARBA00004141"/>
    </source>
</evidence>
<feature type="transmembrane region" description="Helical" evidence="7">
    <location>
        <begin position="139"/>
        <end position="156"/>
    </location>
</feature>
<evidence type="ECO:0000256" key="2">
    <source>
        <dbReference type="ARBA" id="ARBA00022448"/>
    </source>
</evidence>
<evidence type="ECO:0000313" key="9">
    <source>
        <dbReference type="Proteomes" id="UP000323380"/>
    </source>
</evidence>
<dbReference type="PANTHER" id="PTHR45724">
    <property type="entry name" value="AQUAPORIN NIP2-1"/>
    <property type="match status" value="1"/>
</dbReference>
<dbReference type="GO" id="GO:0015267">
    <property type="term" value="F:channel activity"/>
    <property type="evidence" value="ECO:0007669"/>
    <property type="project" value="InterPro"/>
</dbReference>
<dbReference type="PRINTS" id="PR00783">
    <property type="entry name" value="MINTRINSICP"/>
</dbReference>
<dbReference type="InterPro" id="IPR022357">
    <property type="entry name" value="MIP_CS"/>
</dbReference>
<dbReference type="EMBL" id="VSFG01000001">
    <property type="protein sequence ID" value="TYB50076.1"/>
    <property type="molecule type" value="Genomic_DNA"/>
</dbReference>
<evidence type="ECO:0000256" key="3">
    <source>
        <dbReference type="ARBA" id="ARBA00022692"/>
    </source>
</evidence>
<dbReference type="STRING" id="1220554.GCA_001552135_07555"/>
<dbReference type="Gene3D" id="1.20.1080.10">
    <property type="entry name" value="Glycerol uptake facilitator protein"/>
    <property type="match status" value="1"/>
</dbReference>
<keyword evidence="4 7" id="KW-1133">Transmembrane helix</keyword>
<evidence type="ECO:0000256" key="4">
    <source>
        <dbReference type="ARBA" id="ARBA00022989"/>
    </source>
</evidence>
<dbReference type="GO" id="GO:0016020">
    <property type="term" value="C:membrane"/>
    <property type="evidence" value="ECO:0007669"/>
    <property type="project" value="UniProtKB-SubCell"/>
</dbReference>
<feature type="transmembrane region" description="Helical" evidence="7">
    <location>
        <begin position="6"/>
        <end position="24"/>
    </location>
</feature>
<dbReference type="AlphaFoldDB" id="A0A5D0P026"/>
<feature type="transmembrane region" description="Helical" evidence="7">
    <location>
        <begin position="105"/>
        <end position="127"/>
    </location>
</feature>
<feature type="transmembrane region" description="Helical" evidence="7">
    <location>
        <begin position="186"/>
        <end position="204"/>
    </location>
</feature>
<accession>A0A5D0P026</accession>
<dbReference type="PROSITE" id="PS00221">
    <property type="entry name" value="MIP"/>
    <property type="match status" value="1"/>
</dbReference>
<dbReference type="PANTHER" id="PTHR45724:SF13">
    <property type="entry name" value="AQUAPORIN NIP1-1-RELATED"/>
    <property type="match status" value="1"/>
</dbReference>
<comment type="similarity">
    <text evidence="6">Belongs to the MIP/aquaporin (TC 1.A.8) family.</text>
</comment>
<name>A0A5D0P026_9ACTN</name>
<evidence type="ECO:0000313" key="8">
    <source>
        <dbReference type="EMBL" id="TYB50076.1"/>
    </source>
</evidence>
<keyword evidence="9" id="KW-1185">Reference proteome</keyword>
<keyword evidence="3 6" id="KW-0812">Transmembrane</keyword>
<dbReference type="PROSITE" id="PS51257">
    <property type="entry name" value="PROKAR_LIPOPROTEIN"/>
    <property type="match status" value="1"/>
</dbReference>
<dbReference type="InterPro" id="IPR034294">
    <property type="entry name" value="Aquaporin_transptr"/>
</dbReference>
<dbReference type="Pfam" id="PF00230">
    <property type="entry name" value="MIP"/>
    <property type="match status" value="1"/>
</dbReference>
<dbReference type="SUPFAM" id="SSF81338">
    <property type="entry name" value="Aquaporin-like"/>
    <property type="match status" value="1"/>
</dbReference>
<dbReference type="InterPro" id="IPR000425">
    <property type="entry name" value="MIP"/>
</dbReference>
<dbReference type="InterPro" id="IPR023271">
    <property type="entry name" value="Aquaporin-like"/>
</dbReference>
<proteinExistence type="inferred from homology"/>
<gene>
    <name evidence="8" type="ORF">FXF69_12315</name>
</gene>
<feature type="transmembrane region" description="Helical" evidence="7">
    <location>
        <begin position="72"/>
        <end position="93"/>
    </location>
</feature>